<dbReference type="Pfam" id="PF05050">
    <property type="entry name" value="Methyltransf_21"/>
    <property type="match status" value="1"/>
</dbReference>
<comment type="caution">
    <text evidence="2">The sequence shown here is derived from an EMBL/GenBank/DDBJ whole genome shotgun (WGS) entry which is preliminary data.</text>
</comment>
<reference evidence="2" key="1">
    <citation type="submission" date="2019-11" db="EMBL/GenBank/DDBJ databases">
        <title>Genomic insights into an expanded diversity of filamentous marine cyanobacteria reveals the extraordinary biosynthetic potential of Moorea and Okeania.</title>
        <authorList>
            <person name="Ferreira Leao T."/>
            <person name="Wang M."/>
            <person name="Moss N."/>
            <person name="Da Silva R."/>
            <person name="Sanders J."/>
            <person name="Nurk S."/>
            <person name="Gurevich A."/>
            <person name="Humphrey G."/>
            <person name="Reher R."/>
            <person name="Zhu Q."/>
            <person name="Belda-Ferre P."/>
            <person name="Glukhov E."/>
            <person name="Rex R."/>
            <person name="Dorrestein P.C."/>
            <person name="Knight R."/>
            <person name="Pevzner P."/>
            <person name="Gerwick W.H."/>
            <person name="Gerwick L."/>
        </authorList>
    </citation>
    <scope>NUCLEOTIDE SEQUENCE</scope>
    <source>
        <strain evidence="2">SIO1C4</strain>
    </source>
</reference>
<gene>
    <name evidence="2" type="ORF">F6J89_11750</name>
</gene>
<dbReference type="Gene3D" id="3.40.50.150">
    <property type="entry name" value="Vaccinia Virus protein VP39"/>
    <property type="match status" value="1"/>
</dbReference>
<dbReference type="NCBIfam" id="TIGR01444">
    <property type="entry name" value="fkbM_fam"/>
    <property type="match status" value="1"/>
</dbReference>
<organism evidence="2">
    <name type="scientific">Symploca sp. SIO1C4</name>
    <dbReference type="NCBI Taxonomy" id="2607765"/>
    <lineage>
        <taxon>Bacteria</taxon>
        <taxon>Bacillati</taxon>
        <taxon>Cyanobacteriota</taxon>
        <taxon>Cyanophyceae</taxon>
        <taxon>Coleofasciculales</taxon>
        <taxon>Coleofasciculaceae</taxon>
        <taxon>Symploca</taxon>
    </lineage>
</organism>
<keyword evidence="2" id="KW-0489">Methyltransferase</keyword>
<dbReference type="GO" id="GO:0008168">
    <property type="term" value="F:methyltransferase activity"/>
    <property type="evidence" value="ECO:0007669"/>
    <property type="project" value="UniProtKB-KW"/>
</dbReference>
<keyword evidence="2" id="KW-0808">Transferase</keyword>
<feature type="domain" description="Methyltransferase FkbM" evidence="1">
    <location>
        <begin position="54"/>
        <end position="218"/>
    </location>
</feature>
<accession>A0A6B3NG69</accession>
<dbReference type="AlphaFoldDB" id="A0A6B3NG69"/>
<dbReference type="EMBL" id="JAAHFQ010000192">
    <property type="protein sequence ID" value="NER28278.1"/>
    <property type="molecule type" value="Genomic_DNA"/>
</dbReference>
<proteinExistence type="predicted"/>
<sequence>MIFQNHSVTLSQGVGAGLKFTADKSSRDCRLGTYELPLQKALQRYLKPEGIFYDIGANIGFFTVIAAKLVGESGHVYAFEPVPENAARITENIKLNEFSNVTLLEKAVSQTTGRGELLLAHHHGGATLSTAGTPPDLKGEMTVDLVCIDDFVLQKTLLPPTFVKIDVEGAEIEVLRGMTQTLNQFKPIIIYEVDDGNGLAFKRKSEEIATFIKALGYEITPLEAAYPNIRWHVGHAIAIHPEMLPVIG</sequence>
<dbReference type="SUPFAM" id="SSF53335">
    <property type="entry name" value="S-adenosyl-L-methionine-dependent methyltransferases"/>
    <property type="match status" value="1"/>
</dbReference>
<dbReference type="PANTHER" id="PTHR34203:SF15">
    <property type="entry name" value="SLL1173 PROTEIN"/>
    <property type="match status" value="1"/>
</dbReference>
<evidence type="ECO:0000259" key="1">
    <source>
        <dbReference type="Pfam" id="PF05050"/>
    </source>
</evidence>
<evidence type="ECO:0000313" key="2">
    <source>
        <dbReference type="EMBL" id="NER28278.1"/>
    </source>
</evidence>
<dbReference type="InterPro" id="IPR052514">
    <property type="entry name" value="SAM-dependent_MTase"/>
</dbReference>
<name>A0A6B3NG69_9CYAN</name>
<dbReference type="GO" id="GO:0032259">
    <property type="term" value="P:methylation"/>
    <property type="evidence" value="ECO:0007669"/>
    <property type="project" value="UniProtKB-KW"/>
</dbReference>
<dbReference type="InterPro" id="IPR006342">
    <property type="entry name" value="FkbM_mtfrase"/>
</dbReference>
<dbReference type="PANTHER" id="PTHR34203">
    <property type="entry name" value="METHYLTRANSFERASE, FKBM FAMILY PROTEIN"/>
    <property type="match status" value="1"/>
</dbReference>
<dbReference type="InterPro" id="IPR029063">
    <property type="entry name" value="SAM-dependent_MTases_sf"/>
</dbReference>
<protein>
    <submittedName>
        <fullName evidence="2">FkbM family methyltransferase</fullName>
    </submittedName>
</protein>